<accession>A0A4S8LVQ7</accession>
<dbReference type="Proteomes" id="UP000297245">
    <property type="component" value="Unassembled WGS sequence"/>
</dbReference>
<keyword evidence="3" id="KW-1185">Reference proteome</keyword>
<feature type="region of interest" description="Disordered" evidence="1">
    <location>
        <begin position="1"/>
        <end position="36"/>
    </location>
</feature>
<proteinExistence type="predicted"/>
<organism evidence="2 3">
    <name type="scientific">Dendrothele bispora (strain CBS 962.96)</name>
    <dbReference type="NCBI Taxonomy" id="1314807"/>
    <lineage>
        <taxon>Eukaryota</taxon>
        <taxon>Fungi</taxon>
        <taxon>Dikarya</taxon>
        <taxon>Basidiomycota</taxon>
        <taxon>Agaricomycotina</taxon>
        <taxon>Agaricomycetes</taxon>
        <taxon>Agaricomycetidae</taxon>
        <taxon>Agaricales</taxon>
        <taxon>Agaricales incertae sedis</taxon>
        <taxon>Dendrothele</taxon>
    </lineage>
</organism>
<evidence type="ECO:0000313" key="3">
    <source>
        <dbReference type="Proteomes" id="UP000297245"/>
    </source>
</evidence>
<protein>
    <submittedName>
        <fullName evidence="2">Uncharacterized protein</fullName>
    </submittedName>
</protein>
<reference evidence="2 3" key="1">
    <citation type="journal article" date="2019" name="Nat. Ecol. Evol.">
        <title>Megaphylogeny resolves global patterns of mushroom evolution.</title>
        <authorList>
            <person name="Varga T."/>
            <person name="Krizsan K."/>
            <person name="Foldi C."/>
            <person name="Dima B."/>
            <person name="Sanchez-Garcia M."/>
            <person name="Sanchez-Ramirez S."/>
            <person name="Szollosi G.J."/>
            <person name="Szarkandi J.G."/>
            <person name="Papp V."/>
            <person name="Albert L."/>
            <person name="Andreopoulos W."/>
            <person name="Angelini C."/>
            <person name="Antonin V."/>
            <person name="Barry K.W."/>
            <person name="Bougher N.L."/>
            <person name="Buchanan P."/>
            <person name="Buyck B."/>
            <person name="Bense V."/>
            <person name="Catcheside P."/>
            <person name="Chovatia M."/>
            <person name="Cooper J."/>
            <person name="Damon W."/>
            <person name="Desjardin D."/>
            <person name="Finy P."/>
            <person name="Geml J."/>
            <person name="Haridas S."/>
            <person name="Hughes K."/>
            <person name="Justo A."/>
            <person name="Karasinski D."/>
            <person name="Kautmanova I."/>
            <person name="Kiss B."/>
            <person name="Kocsube S."/>
            <person name="Kotiranta H."/>
            <person name="LaButti K.M."/>
            <person name="Lechner B.E."/>
            <person name="Liimatainen K."/>
            <person name="Lipzen A."/>
            <person name="Lukacs Z."/>
            <person name="Mihaltcheva S."/>
            <person name="Morgado L.N."/>
            <person name="Niskanen T."/>
            <person name="Noordeloos M.E."/>
            <person name="Ohm R.A."/>
            <person name="Ortiz-Santana B."/>
            <person name="Ovrebo C."/>
            <person name="Racz N."/>
            <person name="Riley R."/>
            <person name="Savchenko A."/>
            <person name="Shiryaev A."/>
            <person name="Soop K."/>
            <person name="Spirin V."/>
            <person name="Szebenyi C."/>
            <person name="Tomsovsky M."/>
            <person name="Tulloss R.E."/>
            <person name="Uehling J."/>
            <person name="Grigoriev I.V."/>
            <person name="Vagvolgyi C."/>
            <person name="Papp T."/>
            <person name="Martin F.M."/>
            <person name="Miettinen O."/>
            <person name="Hibbett D.S."/>
            <person name="Nagy L.G."/>
        </authorList>
    </citation>
    <scope>NUCLEOTIDE SEQUENCE [LARGE SCALE GENOMIC DNA]</scope>
    <source>
        <strain evidence="2 3">CBS 962.96</strain>
    </source>
</reference>
<dbReference type="EMBL" id="ML179241">
    <property type="protein sequence ID" value="THU93719.1"/>
    <property type="molecule type" value="Genomic_DNA"/>
</dbReference>
<feature type="compositionally biased region" description="Basic residues" evidence="1">
    <location>
        <begin position="14"/>
        <end position="24"/>
    </location>
</feature>
<dbReference type="AlphaFoldDB" id="A0A4S8LVQ7"/>
<sequence>MPELGVSAFDTTVPRHHQHSRPRPRAVGSGGGGSIIGGSSGFMEGVGGIGRGPSSSLSLNLGFGLGNQLNRKCGRRWGWGGGL</sequence>
<gene>
    <name evidence="2" type="ORF">K435DRAFT_967159</name>
</gene>
<feature type="non-terminal residue" evidence="2">
    <location>
        <position position="83"/>
    </location>
</feature>
<evidence type="ECO:0000313" key="2">
    <source>
        <dbReference type="EMBL" id="THU93719.1"/>
    </source>
</evidence>
<name>A0A4S8LVQ7_DENBC</name>
<evidence type="ECO:0000256" key="1">
    <source>
        <dbReference type="SAM" id="MobiDB-lite"/>
    </source>
</evidence>